<organism evidence="1">
    <name type="scientific">Anguilla anguilla</name>
    <name type="common">European freshwater eel</name>
    <name type="synonym">Muraena anguilla</name>
    <dbReference type="NCBI Taxonomy" id="7936"/>
    <lineage>
        <taxon>Eukaryota</taxon>
        <taxon>Metazoa</taxon>
        <taxon>Chordata</taxon>
        <taxon>Craniata</taxon>
        <taxon>Vertebrata</taxon>
        <taxon>Euteleostomi</taxon>
        <taxon>Actinopterygii</taxon>
        <taxon>Neopterygii</taxon>
        <taxon>Teleostei</taxon>
        <taxon>Anguilliformes</taxon>
        <taxon>Anguillidae</taxon>
        <taxon>Anguilla</taxon>
    </lineage>
</organism>
<sequence>MPNILVSPLYRELLKLTHSISLDPSNCWRNFRNADSSTRPLNHKVLEHFQVRLCAKG</sequence>
<accession>A0A0E9S166</accession>
<evidence type="ECO:0000313" key="1">
    <source>
        <dbReference type="EMBL" id="JAH35194.1"/>
    </source>
</evidence>
<reference evidence="1" key="1">
    <citation type="submission" date="2014-11" db="EMBL/GenBank/DDBJ databases">
        <authorList>
            <person name="Amaro Gonzalez C."/>
        </authorList>
    </citation>
    <scope>NUCLEOTIDE SEQUENCE</scope>
</reference>
<name>A0A0E9S166_ANGAN</name>
<reference evidence="1" key="2">
    <citation type="journal article" date="2015" name="Fish Shellfish Immunol.">
        <title>Early steps in the European eel (Anguilla anguilla)-Vibrio vulnificus interaction in the gills: Role of the RtxA13 toxin.</title>
        <authorList>
            <person name="Callol A."/>
            <person name="Pajuelo D."/>
            <person name="Ebbesson L."/>
            <person name="Teles M."/>
            <person name="MacKenzie S."/>
            <person name="Amaro C."/>
        </authorList>
    </citation>
    <scope>NUCLEOTIDE SEQUENCE</scope>
</reference>
<proteinExistence type="predicted"/>
<dbReference type="AlphaFoldDB" id="A0A0E9S166"/>
<protein>
    <submittedName>
        <fullName evidence="1">Uncharacterized protein</fullName>
    </submittedName>
</protein>
<dbReference type="EMBL" id="GBXM01073383">
    <property type="protein sequence ID" value="JAH35194.1"/>
    <property type="molecule type" value="Transcribed_RNA"/>
</dbReference>